<dbReference type="GO" id="GO:0008270">
    <property type="term" value="F:zinc ion binding"/>
    <property type="evidence" value="ECO:0007669"/>
    <property type="project" value="UniProtKB-KW"/>
</dbReference>
<feature type="coiled-coil region" evidence="2">
    <location>
        <begin position="978"/>
        <end position="1008"/>
    </location>
</feature>
<keyword evidence="1" id="KW-0479">Metal-binding</keyword>
<evidence type="ECO:0000256" key="3">
    <source>
        <dbReference type="SAM" id="MobiDB-lite"/>
    </source>
</evidence>
<feature type="compositionally biased region" description="Low complexity" evidence="3">
    <location>
        <begin position="1329"/>
        <end position="1349"/>
    </location>
</feature>
<feature type="non-terminal residue" evidence="5">
    <location>
        <position position="1"/>
    </location>
</feature>
<dbReference type="InterPro" id="IPR000571">
    <property type="entry name" value="Znf_CCCH"/>
</dbReference>
<dbReference type="Proteomes" id="UP000604046">
    <property type="component" value="Unassembled WGS sequence"/>
</dbReference>
<feature type="region of interest" description="Disordered" evidence="3">
    <location>
        <begin position="830"/>
        <end position="857"/>
    </location>
</feature>
<keyword evidence="1" id="KW-0863">Zinc-finger</keyword>
<protein>
    <recommendedName>
        <fullName evidence="4">C3H1-type domain-containing protein</fullName>
    </recommendedName>
</protein>
<dbReference type="PROSITE" id="PS50103">
    <property type="entry name" value="ZF_C3H1"/>
    <property type="match status" value="1"/>
</dbReference>
<keyword evidence="1" id="KW-0862">Zinc</keyword>
<sequence>MELADIIRQAGFPAAARYDEAGQPQHFWKRAFGSRRSKTLRNRVTTYRKLGEWLLATFDLSWPANSEMVLRYLEERHEVMLLGKTVPKSVCSTIALLETVGQVPMEQRICEDVLFTEGIRHWTMTLEEDAPPTKQAQMYSIAILLSCELMICMDDETIGLRFYAFILLLTVWATLRLDDLQHVDPKEMTLSQLGLKFPLNRTKTSGAGKPVGRLQAFVSRATSLTGFDWIRAGCGLLRDAELDFQRDFLCVNFEHGWTTAQREYVGADGVAVNIRSLLKQLRAPVRGNNGMWQASRPGSLVPEELLTFWTGHSGRHTLPSLAAACGVSKSQRDFLGRWAAAQHGSFDDILTSRQVVHGIQSSVCRTLLEGTGPPGYVEGELHTLMQEHVNAAQGQRHVVRVLPAVRGGSPDERAVMEAVVEEETDSGVALGLQFRLTQAFRTVKRFAAYADDRAGVRTALRDDLALEANSLATRAAVASVVGAWEACRDYTQKETELKAEAKVMGIVRPVTQSAKAAMRAAFEEFSSHEAVASMPSEVTNRKAVKTVGLQTSLDKGGQVRVLKTRQKGQLPQTTEEFRAQLNVEGNTWILLSAKFRNRIFFRDLTPATWDKYTSYMLGEKVYLMTIPTSSGKGRSGQVPIRPPWAILLSYEYELRKEAVKRAYHNNRSLDETLTDVVACAQLKEQFFTSPIALQNSVEQALAAEWTAKRPLPADATWDNWRWQKKGKPKGKDKWSSGKGDKGDRSDGKGKGKGKLTANAPDGRQICFDYSTVGCDGVPLGCLAPVEHVAQVFPLRTTYRKLDESVLMRSGFAGPHVVQVAEGGSMGEAVEQRQPDRMNAAASSQAGPESSHERTNDFGGYVSGSSRNDIGACITGDCKFDFGHVKAPAAYATSGATVGSAENGDESGFPGDGAYERGWWKSIITVPMAESSTGAFAYLHSIDVSRAEATDECVDPSTKLVDYSEVIMEEVRKQVQMAMQARDEEVAGLKRQNEQLQKALQESAEMVSDLVQGGGMCAGELRAQAEGEVQKPQTLAGSVSGAATFGDCLLVFSLVGKVYLNKKDAPEAEAVKGGVELQPMPPVTSDSAVEFADWLYMAEQTIGGLTDSAAWWFSETLKGARKAYEQCQLATPMERLVVRPHKSPELSEDKWNRLERRVLTLLLAAMPSVAKEDAVTHRVSSAAAALFRLHVLYQPGGASERATILKQLEGTSAGVDPNDAVTQLRKWCRYLERAEESGITAPDSSVLLRGVECIIQKAVDKNHEVKLRLSLAKIELQLQGRPTRVALMKFVNHALAELQQISPGRTRNLSSGGDPRLKAMNTSQAGGEATSPGSPSGPSPKSRSSTSTKTPCKFFASDAGCRRGTSCQYGHEFASKEEKRNRCWFCGSKQHRQSECPAKESLKTNKNPKAKAAALLAAPTGSSTSSTTTGDNVGQLEHHGSQPATSSGLNVESSSSTMPAPSSATSTSSDPDLKALLQEANAMLKKMNKLSMLKLTSFEEVKKELDERGMLEGEMALLDSGASHVFRLGSEFELKDAVDVCVQLADGKVIVLKQNK</sequence>
<feature type="compositionally biased region" description="Low complexity" evidence="3">
    <location>
        <begin position="1452"/>
        <end position="1468"/>
    </location>
</feature>
<comment type="caution">
    <text evidence="5">The sequence shown here is derived from an EMBL/GenBank/DDBJ whole genome shotgun (WGS) entry which is preliminary data.</text>
</comment>
<proteinExistence type="predicted"/>
<feature type="compositionally biased region" description="Polar residues" evidence="3">
    <location>
        <begin position="1441"/>
        <end position="1451"/>
    </location>
</feature>
<evidence type="ECO:0000256" key="2">
    <source>
        <dbReference type="SAM" id="Coils"/>
    </source>
</evidence>
<feature type="region of interest" description="Disordered" evidence="3">
    <location>
        <begin position="717"/>
        <end position="757"/>
    </location>
</feature>
<evidence type="ECO:0000313" key="6">
    <source>
        <dbReference type="Proteomes" id="UP000604046"/>
    </source>
</evidence>
<evidence type="ECO:0000313" key="5">
    <source>
        <dbReference type="EMBL" id="CAE7249318.1"/>
    </source>
</evidence>
<keyword evidence="6" id="KW-1185">Reference proteome</keyword>
<gene>
    <name evidence="5" type="ORF">SNAT2548_LOCUS12139</name>
</gene>
<feature type="region of interest" description="Disordered" evidence="3">
    <location>
        <begin position="1303"/>
        <end position="1349"/>
    </location>
</feature>
<organism evidence="5 6">
    <name type="scientific">Symbiodinium natans</name>
    <dbReference type="NCBI Taxonomy" id="878477"/>
    <lineage>
        <taxon>Eukaryota</taxon>
        <taxon>Sar</taxon>
        <taxon>Alveolata</taxon>
        <taxon>Dinophyceae</taxon>
        <taxon>Suessiales</taxon>
        <taxon>Symbiodiniaceae</taxon>
        <taxon>Symbiodinium</taxon>
    </lineage>
</organism>
<feature type="compositionally biased region" description="Basic and acidic residues" evidence="3">
    <location>
        <begin position="729"/>
        <end position="749"/>
    </location>
</feature>
<feature type="zinc finger region" description="C3H1-type" evidence="1">
    <location>
        <begin position="1345"/>
        <end position="1373"/>
    </location>
</feature>
<reference evidence="5" key="1">
    <citation type="submission" date="2021-02" db="EMBL/GenBank/DDBJ databases">
        <authorList>
            <person name="Dougan E. K."/>
            <person name="Rhodes N."/>
            <person name="Thang M."/>
            <person name="Chan C."/>
        </authorList>
    </citation>
    <scope>NUCLEOTIDE SEQUENCE</scope>
</reference>
<keyword evidence="2" id="KW-0175">Coiled coil</keyword>
<dbReference type="OrthoDB" id="423711at2759"/>
<evidence type="ECO:0000256" key="1">
    <source>
        <dbReference type="PROSITE-ProRule" id="PRU00723"/>
    </source>
</evidence>
<dbReference type="EMBL" id="CAJNDS010001138">
    <property type="protein sequence ID" value="CAE7249318.1"/>
    <property type="molecule type" value="Genomic_DNA"/>
</dbReference>
<feature type="domain" description="C3H1-type" evidence="4">
    <location>
        <begin position="1345"/>
        <end position="1373"/>
    </location>
</feature>
<evidence type="ECO:0000259" key="4">
    <source>
        <dbReference type="PROSITE" id="PS50103"/>
    </source>
</evidence>
<accession>A0A812LNH6</accession>
<feature type="region of interest" description="Disordered" evidence="3">
    <location>
        <begin position="1394"/>
        <end position="1471"/>
    </location>
</feature>
<name>A0A812LNH6_9DINO</name>
<feature type="compositionally biased region" description="Low complexity" evidence="3">
    <location>
        <begin position="1403"/>
        <end position="1429"/>
    </location>
</feature>